<evidence type="ECO:0000313" key="2">
    <source>
        <dbReference type="Proteomes" id="UP000183245"/>
    </source>
</evidence>
<name>A0A1J5IMF1_9BACT</name>
<gene>
    <name evidence="1" type="ORF">AUK40_05915</name>
</gene>
<proteinExistence type="predicted"/>
<accession>A0A1J5IMF1</accession>
<comment type="caution">
    <text evidence="1">The sequence shown here is derived from an EMBL/GenBank/DDBJ whole genome shotgun (WGS) entry which is preliminary data.</text>
</comment>
<sequence length="86" mass="9446">MANPLLVLLSGMNREEIFLLRGFLPMEGDVLLPCPSDSYPMVFLLFSILGGKEGFFSPDKQISKIPLDSPFIKGETKTGGLPGRLF</sequence>
<dbReference type="AlphaFoldDB" id="A0A1J5IMF1"/>
<protein>
    <submittedName>
        <fullName evidence="1">Uncharacterized protein</fullName>
    </submittedName>
</protein>
<dbReference type="Proteomes" id="UP000183245">
    <property type="component" value="Unassembled WGS sequence"/>
</dbReference>
<dbReference type="EMBL" id="MNZT01000108">
    <property type="protein sequence ID" value="OIP95562.1"/>
    <property type="molecule type" value="Genomic_DNA"/>
</dbReference>
<reference evidence="1 2" key="1">
    <citation type="journal article" date="2016" name="Environ. Microbiol.">
        <title>Genomic resolution of a cold subsurface aquifer community provides metabolic insights for novel microbes adapted to high CO concentrations.</title>
        <authorList>
            <person name="Probst A.J."/>
            <person name="Castelle C.J."/>
            <person name="Singh A."/>
            <person name="Brown C.T."/>
            <person name="Anantharaman K."/>
            <person name="Sharon I."/>
            <person name="Hug L.A."/>
            <person name="Burstein D."/>
            <person name="Emerson J.B."/>
            <person name="Thomas B.C."/>
            <person name="Banfield J.F."/>
        </authorList>
    </citation>
    <scope>NUCLEOTIDE SEQUENCE [LARGE SCALE GENOMIC DNA]</scope>
    <source>
        <strain evidence="1">CG2_30_54_11</strain>
    </source>
</reference>
<evidence type="ECO:0000313" key="1">
    <source>
        <dbReference type="EMBL" id="OIP95562.1"/>
    </source>
</evidence>
<organism evidence="1 2">
    <name type="scientific">Candidatus Wirthbacteria bacterium CG2_30_54_11</name>
    <dbReference type="NCBI Taxonomy" id="1817892"/>
    <lineage>
        <taxon>Bacteria</taxon>
        <taxon>Candidatus Wirthbacteria</taxon>
    </lineage>
</organism>